<keyword evidence="3" id="KW-1185">Reference proteome</keyword>
<evidence type="ECO:0000313" key="2">
    <source>
        <dbReference type="EMBL" id="KST69466.1"/>
    </source>
</evidence>
<proteinExistence type="predicted"/>
<comment type="caution">
    <text evidence="2">The sequence shown here is derived from an EMBL/GenBank/DDBJ whole genome shotgun (WGS) entry which is preliminary data.</text>
</comment>
<sequence>MFIFLIPLVMTLIALYLFTKAYNEMRYVWASFAGFCLFISITLAPWEVLLVFLIPAVIIIGKGVQKSDYQFHLQNIQKNNEKNKKKQRKRR</sequence>
<organism evidence="2 3">
    <name type="scientific">Mastigocoleus testarum BC008</name>
    <dbReference type="NCBI Taxonomy" id="371196"/>
    <lineage>
        <taxon>Bacteria</taxon>
        <taxon>Bacillati</taxon>
        <taxon>Cyanobacteriota</taxon>
        <taxon>Cyanophyceae</taxon>
        <taxon>Nostocales</taxon>
        <taxon>Hapalosiphonaceae</taxon>
        <taxon>Mastigocoleus</taxon>
    </lineage>
</organism>
<feature type="transmembrane region" description="Helical" evidence="1">
    <location>
        <begin position="29"/>
        <end position="60"/>
    </location>
</feature>
<name>A0A0V7ZY42_9CYAN</name>
<reference evidence="2 3" key="1">
    <citation type="journal article" date="2015" name="Genome Announc.">
        <title>Draft Genome of the Euendolithic (true boring) Cyanobacterium Mastigocoleus testarum strain BC008.</title>
        <authorList>
            <person name="Guida B.S."/>
            <person name="Garcia-Pichel F."/>
        </authorList>
    </citation>
    <scope>NUCLEOTIDE SEQUENCE [LARGE SCALE GENOMIC DNA]</scope>
    <source>
        <strain evidence="2 3">BC008</strain>
    </source>
</reference>
<keyword evidence="1" id="KW-1133">Transmembrane helix</keyword>
<protein>
    <submittedName>
        <fullName evidence="2">Uncharacterized protein</fullName>
    </submittedName>
</protein>
<keyword evidence="1" id="KW-0472">Membrane</keyword>
<accession>A0A0V7ZY42</accession>
<gene>
    <name evidence="2" type="ORF">BC008_35695</name>
</gene>
<dbReference type="EMBL" id="LMTZ01000024">
    <property type="protein sequence ID" value="KST69466.1"/>
    <property type="molecule type" value="Genomic_DNA"/>
</dbReference>
<keyword evidence="1" id="KW-0812">Transmembrane</keyword>
<dbReference type="AlphaFoldDB" id="A0A0V7ZY42"/>
<dbReference type="Proteomes" id="UP000053372">
    <property type="component" value="Unassembled WGS sequence"/>
</dbReference>
<evidence type="ECO:0000256" key="1">
    <source>
        <dbReference type="SAM" id="Phobius"/>
    </source>
</evidence>
<evidence type="ECO:0000313" key="3">
    <source>
        <dbReference type="Proteomes" id="UP000053372"/>
    </source>
</evidence>